<reference evidence="6 7" key="1">
    <citation type="journal article" date="2018" name="Nat. Biotechnol.">
        <title>A standardized bacterial taxonomy based on genome phylogeny substantially revises the tree of life.</title>
        <authorList>
            <person name="Parks D.H."/>
            <person name="Chuvochina M."/>
            <person name="Waite D.W."/>
            <person name="Rinke C."/>
            <person name="Skarshewski A."/>
            <person name="Chaumeil P.A."/>
            <person name="Hugenholtz P."/>
        </authorList>
    </citation>
    <scope>NUCLEOTIDE SEQUENCE [LARGE SCALE GENOMIC DNA]</scope>
    <source>
        <strain evidence="6">UBA10707</strain>
    </source>
</reference>
<evidence type="ECO:0000256" key="3">
    <source>
        <dbReference type="ARBA" id="ARBA00022989"/>
    </source>
</evidence>
<sequence length="275" mass="28543">MSVLTIIALLCLGAFGGFMAGLLGVGGGMVLVPFLTLLFGASLMSPDLAVHSAIATSMGMILFTSISSMRAHHRQGAVLWPVVFTLAPGIVLGGLLSGGAVFAYLHGAALSLFFALFVGYSGVNMLRNKKPKPSRQLPGMVGRTAAGTGIGFISGLVGAGGGFLSVPFMVWCNVPLRNAVATSAALGFPIALSNSVGYIASGIREVGVRDGMLGYVYWPALILLVIMSVLLAPVGARMAHTLPVDKLRRVFACLLFALAAYMLFKALQQYGVFSG</sequence>
<keyword evidence="4 5" id="KW-0472">Membrane</keyword>
<dbReference type="AlphaFoldDB" id="A0A356LJA2"/>
<evidence type="ECO:0000256" key="2">
    <source>
        <dbReference type="ARBA" id="ARBA00022692"/>
    </source>
</evidence>
<feature type="transmembrane region" description="Helical" evidence="5">
    <location>
        <begin position="215"/>
        <end position="235"/>
    </location>
</feature>
<comment type="caution">
    <text evidence="6">The sequence shown here is derived from an EMBL/GenBank/DDBJ whole genome shotgun (WGS) entry which is preliminary data.</text>
</comment>
<feature type="transmembrane region" description="Helical" evidence="5">
    <location>
        <begin position="102"/>
        <end position="123"/>
    </location>
</feature>
<name>A0A356LJA2_9BURK</name>
<dbReference type="GO" id="GO:0005886">
    <property type="term" value="C:plasma membrane"/>
    <property type="evidence" value="ECO:0007669"/>
    <property type="project" value="UniProtKB-SubCell"/>
</dbReference>
<dbReference type="InterPro" id="IPR002781">
    <property type="entry name" value="TM_pro_TauE-like"/>
</dbReference>
<keyword evidence="5" id="KW-1003">Cell membrane</keyword>
<feature type="transmembrane region" description="Helical" evidence="5">
    <location>
        <begin position="247"/>
        <end position="264"/>
    </location>
</feature>
<evidence type="ECO:0000313" key="7">
    <source>
        <dbReference type="Proteomes" id="UP000264036"/>
    </source>
</evidence>
<dbReference type="Proteomes" id="UP000264036">
    <property type="component" value="Unassembled WGS sequence"/>
</dbReference>
<evidence type="ECO:0000256" key="4">
    <source>
        <dbReference type="ARBA" id="ARBA00023136"/>
    </source>
</evidence>
<organism evidence="6 7">
    <name type="scientific">Advenella kashmirensis</name>
    <dbReference type="NCBI Taxonomy" id="310575"/>
    <lineage>
        <taxon>Bacteria</taxon>
        <taxon>Pseudomonadati</taxon>
        <taxon>Pseudomonadota</taxon>
        <taxon>Betaproteobacteria</taxon>
        <taxon>Burkholderiales</taxon>
        <taxon>Alcaligenaceae</taxon>
    </lineage>
</organism>
<accession>A0A356LJA2</accession>
<feature type="transmembrane region" description="Helical" evidence="5">
    <location>
        <begin position="48"/>
        <end position="66"/>
    </location>
</feature>
<protein>
    <recommendedName>
        <fullName evidence="5">Probable membrane transporter protein</fullName>
    </recommendedName>
</protein>
<dbReference type="EMBL" id="DOEK01000030">
    <property type="protein sequence ID" value="HBP30818.1"/>
    <property type="molecule type" value="Genomic_DNA"/>
</dbReference>
<dbReference type="Pfam" id="PF01925">
    <property type="entry name" value="TauE"/>
    <property type="match status" value="1"/>
</dbReference>
<comment type="similarity">
    <text evidence="5">Belongs to the 4-toluene sulfonate uptake permease (TSUP) (TC 2.A.102) family.</text>
</comment>
<feature type="transmembrane region" description="Helical" evidence="5">
    <location>
        <begin position="78"/>
        <end position="96"/>
    </location>
</feature>
<gene>
    <name evidence="6" type="ORF">DD666_15530</name>
</gene>
<comment type="subcellular location">
    <subcellularLocation>
        <location evidence="5">Cell membrane</location>
        <topology evidence="5">Multi-pass membrane protein</topology>
    </subcellularLocation>
    <subcellularLocation>
        <location evidence="1">Membrane</location>
        <topology evidence="1">Multi-pass membrane protein</topology>
    </subcellularLocation>
</comment>
<keyword evidence="2 5" id="KW-0812">Transmembrane</keyword>
<evidence type="ECO:0000256" key="1">
    <source>
        <dbReference type="ARBA" id="ARBA00004141"/>
    </source>
</evidence>
<proteinExistence type="inferred from homology"/>
<keyword evidence="3 5" id="KW-1133">Transmembrane helix</keyword>
<dbReference type="PANTHER" id="PTHR43483">
    <property type="entry name" value="MEMBRANE TRANSPORTER PROTEIN HI_0806-RELATED"/>
    <property type="match status" value="1"/>
</dbReference>
<feature type="transmembrane region" description="Helical" evidence="5">
    <location>
        <begin position="144"/>
        <end position="164"/>
    </location>
</feature>
<evidence type="ECO:0000256" key="5">
    <source>
        <dbReference type="RuleBase" id="RU363041"/>
    </source>
</evidence>
<evidence type="ECO:0000313" key="6">
    <source>
        <dbReference type="EMBL" id="HBP30818.1"/>
    </source>
</evidence>
<dbReference type="PANTHER" id="PTHR43483:SF3">
    <property type="entry name" value="MEMBRANE TRANSPORTER PROTEIN HI_0806-RELATED"/>
    <property type="match status" value="1"/>
</dbReference>
<feature type="transmembrane region" description="Helical" evidence="5">
    <location>
        <begin position="184"/>
        <end position="203"/>
    </location>
</feature>